<feature type="region of interest" description="Disordered" evidence="5">
    <location>
        <begin position="1"/>
        <end position="20"/>
    </location>
</feature>
<comment type="caution">
    <text evidence="7">The sequence shown here is derived from an EMBL/GenBank/DDBJ whole genome shotgun (WGS) entry which is preliminary data.</text>
</comment>
<proteinExistence type="predicted"/>
<dbReference type="Proteomes" id="UP001596137">
    <property type="component" value="Unassembled WGS sequence"/>
</dbReference>
<organism evidence="7 8">
    <name type="scientific">Sphaerisporangium aureirubrum</name>
    <dbReference type="NCBI Taxonomy" id="1544736"/>
    <lineage>
        <taxon>Bacteria</taxon>
        <taxon>Bacillati</taxon>
        <taxon>Actinomycetota</taxon>
        <taxon>Actinomycetes</taxon>
        <taxon>Streptosporangiales</taxon>
        <taxon>Streptosporangiaceae</taxon>
        <taxon>Sphaerisporangium</taxon>
    </lineage>
</organism>
<dbReference type="EMBL" id="JBHSRF010000019">
    <property type="protein sequence ID" value="MFC6082689.1"/>
    <property type="molecule type" value="Genomic_DNA"/>
</dbReference>
<evidence type="ECO:0000256" key="3">
    <source>
        <dbReference type="ARBA" id="ARBA00022989"/>
    </source>
</evidence>
<name>A0ABW1NH20_9ACTN</name>
<feature type="transmembrane region" description="Helical" evidence="6">
    <location>
        <begin position="255"/>
        <end position="272"/>
    </location>
</feature>
<evidence type="ECO:0000256" key="2">
    <source>
        <dbReference type="ARBA" id="ARBA00022692"/>
    </source>
</evidence>
<reference evidence="8" key="1">
    <citation type="journal article" date="2019" name="Int. J. Syst. Evol. Microbiol.">
        <title>The Global Catalogue of Microorganisms (GCM) 10K type strain sequencing project: providing services to taxonomists for standard genome sequencing and annotation.</title>
        <authorList>
            <consortium name="The Broad Institute Genomics Platform"/>
            <consortium name="The Broad Institute Genome Sequencing Center for Infectious Disease"/>
            <person name="Wu L."/>
            <person name="Ma J."/>
        </authorList>
    </citation>
    <scope>NUCLEOTIDE SEQUENCE [LARGE SCALE GENOMIC DNA]</scope>
    <source>
        <strain evidence="8">JCM 30346</strain>
    </source>
</reference>
<dbReference type="InterPro" id="IPR000537">
    <property type="entry name" value="UbiA_prenyltransferase"/>
</dbReference>
<keyword evidence="8" id="KW-1185">Reference proteome</keyword>
<sequence>MPTSSITGGEPLSPPTPPLARPNGLRVRALISLARPGHWAKNLLVVPLVMFDAQRLDLTTAARVGWSLVLFVIASSVVYVVNDIADRERDLLHPAKRSRPLAAGTVSLASARAFAAVLALLLLLAVVTGPAIPVWPLLTYLVVNVAYSHWLKHVALFDVFVVTSGFVLRAAQGYAAAQTRMSVWLLASVFTLCLLMIAGKRRHEMTVGGMAHRPSLAAYSIQFLDYLMVLGGVLTATTFMLYLSDRRFAEPHTDAALIVSLPCVVFALARYLQVVVVEQGGGDPVRTLLRDRVLLVTSLVWATALAVVAGARHVPLLSGLLVGS</sequence>
<dbReference type="Gene3D" id="1.10.357.140">
    <property type="entry name" value="UbiA prenyltransferase"/>
    <property type="match status" value="1"/>
</dbReference>
<dbReference type="CDD" id="cd13963">
    <property type="entry name" value="PT_UbiA_2"/>
    <property type="match status" value="1"/>
</dbReference>
<comment type="subcellular location">
    <subcellularLocation>
        <location evidence="1">Membrane</location>
        <topology evidence="1">Multi-pass membrane protein</topology>
    </subcellularLocation>
</comment>
<evidence type="ECO:0000256" key="5">
    <source>
        <dbReference type="SAM" id="MobiDB-lite"/>
    </source>
</evidence>
<dbReference type="RefSeq" id="WP_380753295.1">
    <property type="nucleotide sequence ID" value="NZ_JBHSRF010000019.1"/>
</dbReference>
<evidence type="ECO:0000313" key="7">
    <source>
        <dbReference type="EMBL" id="MFC6082689.1"/>
    </source>
</evidence>
<feature type="transmembrane region" description="Helical" evidence="6">
    <location>
        <begin position="181"/>
        <end position="198"/>
    </location>
</feature>
<dbReference type="InterPro" id="IPR044878">
    <property type="entry name" value="UbiA_sf"/>
</dbReference>
<gene>
    <name evidence="7" type="ORF">ACFP1K_16085</name>
</gene>
<feature type="transmembrane region" description="Helical" evidence="6">
    <location>
        <begin position="219"/>
        <end position="243"/>
    </location>
</feature>
<keyword evidence="4 6" id="KW-0472">Membrane</keyword>
<keyword evidence="2 6" id="KW-0812">Transmembrane</keyword>
<evidence type="ECO:0000256" key="4">
    <source>
        <dbReference type="ARBA" id="ARBA00023136"/>
    </source>
</evidence>
<evidence type="ECO:0000256" key="1">
    <source>
        <dbReference type="ARBA" id="ARBA00004141"/>
    </source>
</evidence>
<dbReference type="Pfam" id="PF01040">
    <property type="entry name" value="UbiA"/>
    <property type="match status" value="1"/>
</dbReference>
<protein>
    <submittedName>
        <fullName evidence="7">UbiA prenyltransferase family protein</fullName>
    </submittedName>
</protein>
<evidence type="ECO:0000313" key="8">
    <source>
        <dbReference type="Proteomes" id="UP001596137"/>
    </source>
</evidence>
<feature type="transmembrane region" description="Helical" evidence="6">
    <location>
        <begin position="64"/>
        <end position="81"/>
    </location>
</feature>
<keyword evidence="3 6" id="KW-1133">Transmembrane helix</keyword>
<accession>A0ABW1NH20</accession>
<evidence type="ECO:0000256" key="6">
    <source>
        <dbReference type="SAM" id="Phobius"/>
    </source>
</evidence>
<feature type="transmembrane region" description="Helical" evidence="6">
    <location>
        <begin position="293"/>
        <end position="314"/>
    </location>
</feature>
<feature type="transmembrane region" description="Helical" evidence="6">
    <location>
        <begin position="154"/>
        <end position="175"/>
    </location>
</feature>